<proteinExistence type="predicted"/>
<organism evidence="1">
    <name type="scientific">marine metagenome</name>
    <dbReference type="NCBI Taxonomy" id="408172"/>
    <lineage>
        <taxon>unclassified sequences</taxon>
        <taxon>metagenomes</taxon>
        <taxon>ecological metagenomes</taxon>
    </lineage>
</organism>
<accession>A0A382JT40</accession>
<sequence>MVENLNSVEGFDILVHEKSKRIINLKIK</sequence>
<name>A0A382JT40_9ZZZZ</name>
<evidence type="ECO:0000313" key="1">
    <source>
        <dbReference type="EMBL" id="SVC14502.1"/>
    </source>
</evidence>
<feature type="non-terminal residue" evidence="1">
    <location>
        <position position="28"/>
    </location>
</feature>
<dbReference type="EMBL" id="UINC01075880">
    <property type="protein sequence ID" value="SVC14502.1"/>
    <property type="molecule type" value="Genomic_DNA"/>
</dbReference>
<protein>
    <submittedName>
        <fullName evidence="1">Uncharacterized protein</fullName>
    </submittedName>
</protein>
<gene>
    <name evidence="1" type="ORF">METZ01_LOCUS267356</name>
</gene>
<reference evidence="1" key="1">
    <citation type="submission" date="2018-05" db="EMBL/GenBank/DDBJ databases">
        <authorList>
            <person name="Lanie J.A."/>
            <person name="Ng W.-L."/>
            <person name="Kazmierczak K.M."/>
            <person name="Andrzejewski T.M."/>
            <person name="Davidsen T.M."/>
            <person name="Wayne K.J."/>
            <person name="Tettelin H."/>
            <person name="Glass J.I."/>
            <person name="Rusch D."/>
            <person name="Podicherti R."/>
            <person name="Tsui H.-C.T."/>
            <person name="Winkler M.E."/>
        </authorList>
    </citation>
    <scope>NUCLEOTIDE SEQUENCE</scope>
</reference>
<dbReference type="AlphaFoldDB" id="A0A382JT40"/>